<organism evidence="5">
    <name type="scientific">Eucalyptus grandis</name>
    <name type="common">Flooded gum</name>
    <dbReference type="NCBI Taxonomy" id="71139"/>
    <lineage>
        <taxon>Eukaryota</taxon>
        <taxon>Viridiplantae</taxon>
        <taxon>Streptophyta</taxon>
        <taxon>Embryophyta</taxon>
        <taxon>Tracheophyta</taxon>
        <taxon>Spermatophyta</taxon>
        <taxon>Magnoliopsida</taxon>
        <taxon>eudicotyledons</taxon>
        <taxon>Gunneridae</taxon>
        <taxon>Pentapetalae</taxon>
        <taxon>rosids</taxon>
        <taxon>malvids</taxon>
        <taxon>Myrtales</taxon>
        <taxon>Myrtaceae</taxon>
        <taxon>Myrtoideae</taxon>
        <taxon>Eucalypteae</taxon>
        <taxon>Eucalyptus</taxon>
    </lineage>
</organism>
<sequence length="239" mass="27271">MAKVSDFELSLMGPEDNESHLSLHTAGTLGYVDPRYYWLQVLTSKSDVYSFGVVLLKLLSSYRAIHNNEHGVPRNVVDFLIPYILQDEIHRVLDRKVLLPNPIEIEAVRNGHAPIFLWYTLNRKGYKGFQKEVQKCLRNAHYLKGRLREAGISAMLNELSSTVVFERPSEEEFVRRWQLACEGNIAHVVVMPSVSIEKLDGFVNELIEKRSTWYRDGTVQPPCLAVDIGAENCCCALHK</sequence>
<comment type="similarity">
    <text evidence="1">Belongs to the group II decarboxylase family.</text>
</comment>
<accession>A0A058ZRV0</accession>
<dbReference type="AlphaFoldDB" id="A0A058ZRV0"/>
<dbReference type="SUPFAM" id="SSF56112">
    <property type="entry name" value="Protein kinase-like (PK-like)"/>
    <property type="match status" value="1"/>
</dbReference>
<keyword evidence="6" id="KW-1185">Reference proteome</keyword>
<evidence type="ECO:0000256" key="2">
    <source>
        <dbReference type="ARBA" id="ARBA00022793"/>
    </source>
</evidence>
<dbReference type="InterPro" id="IPR000719">
    <property type="entry name" value="Prot_kinase_dom"/>
</dbReference>
<reference evidence="4" key="4">
    <citation type="submission" date="2023-07" db="EMBL/GenBank/DDBJ databases">
        <authorList>
            <person name="Myburg A.A."/>
            <person name="Grattapaglia D."/>
            <person name="Tuskan G.A."/>
            <person name="Hellsten U."/>
            <person name="Hayes R.D."/>
            <person name="Grimwood J."/>
            <person name="Jenkins J."/>
            <person name="Lindquist E."/>
            <person name="Tice H."/>
            <person name="Bauer D."/>
            <person name="Goodstein D.M."/>
            <person name="Dubchak I."/>
            <person name="Poliakov A."/>
            <person name="Mizrachi E."/>
            <person name="Kullan A.R."/>
            <person name="Hussey S.G."/>
            <person name="Pinard D."/>
            <person name="Van D.M."/>
            <person name="Singh P."/>
            <person name="Van J.I."/>
            <person name="Silva-Junior O.B."/>
            <person name="Togawa R.C."/>
            <person name="Pappas M.R."/>
            <person name="Faria D.A."/>
            <person name="Sansaloni C.P."/>
            <person name="Petroli C.D."/>
            <person name="Yang X."/>
            <person name="Ranjan P."/>
            <person name="Tschaplinski T.J."/>
            <person name="Ye C.Y."/>
            <person name="Li T."/>
            <person name="Sterck L."/>
            <person name="Vanneste K."/>
            <person name="Murat F."/>
            <person name="Soler M."/>
            <person name="Clemente H.S."/>
            <person name="Saidi N."/>
            <person name="Cassan-Wang H."/>
            <person name="Dunand C."/>
            <person name="Hefer C.A."/>
            <person name="Bornberg-Bauer E."/>
            <person name="Kersting A.R."/>
            <person name="Vining K."/>
            <person name="Amarasinghe V."/>
            <person name="Ranik M."/>
            <person name="Naithani S."/>
            <person name="Elser J."/>
            <person name="Boyd A.E."/>
            <person name="Liston A."/>
            <person name="Spatafora J.W."/>
            <person name="Dharmwardhana P."/>
            <person name="Raja R."/>
            <person name="Sullivan C."/>
            <person name="Romanel E."/>
            <person name="Alves-Ferreira M."/>
            <person name="Kulheim C."/>
            <person name="Foley W."/>
            <person name="Carocha V."/>
            <person name="Paiva J."/>
            <person name="Kudrna D."/>
            <person name="Brommonschenkel S.H."/>
            <person name="Pasquali G."/>
            <person name="Byrne M."/>
            <person name="Rigault P."/>
            <person name="Tibbits J."/>
            <person name="Spokevicius A."/>
            <person name="Jones R.C."/>
            <person name="Steane D.A."/>
            <person name="Vaillancourt R.E."/>
            <person name="Potts B.M."/>
            <person name="Joubert F."/>
            <person name="Barry K."/>
            <person name="Pappas G.J."/>
            <person name="Strauss S.H."/>
            <person name="Jaiswal P."/>
            <person name="Grima-Pettenati J."/>
            <person name="Salse J."/>
            <person name="Van D.P."/>
            <person name="Rokhsar D.S."/>
            <person name="Schmutz J."/>
        </authorList>
    </citation>
    <scope>NUCLEOTIDE SEQUENCE</scope>
    <source>
        <tissue evidence="4">Leaf extractions</tissue>
    </source>
</reference>
<gene>
    <name evidence="5" type="ORF">EUGRSUZ_L02502</name>
</gene>
<dbReference type="InterPro" id="IPR051151">
    <property type="entry name" value="Group_II_Decarboxylase"/>
</dbReference>
<dbReference type="PANTHER" id="PTHR46101:SF2">
    <property type="entry name" value="SERINE DECARBOXYLASE"/>
    <property type="match status" value="1"/>
</dbReference>
<dbReference type="Gene3D" id="3.90.1150.10">
    <property type="entry name" value="Aspartate Aminotransferase, domain 1"/>
    <property type="match status" value="1"/>
</dbReference>
<reference evidence="4" key="2">
    <citation type="journal article" date="2014" name="Nature">
        <title>The genome of Eucalyptus grandis.</title>
        <authorList>
            <person name="Myburg A.A."/>
            <person name="Grattapaglia D."/>
            <person name="Tuskan G.A."/>
            <person name="Hellsten U."/>
            <person name="Hayes R.D."/>
            <person name="Grimwood J."/>
            <person name="Jenkins J."/>
            <person name="Lindquist E."/>
            <person name="Tice H."/>
            <person name="Bauer D."/>
            <person name="Goodstein D.M."/>
            <person name="Dubchak I."/>
            <person name="Poliakov A."/>
            <person name="Mizrachi E."/>
            <person name="Kullan A.R."/>
            <person name="Hussey S.G."/>
            <person name="Pinard D."/>
            <person name="van der Merwe K."/>
            <person name="Singh P."/>
            <person name="van Jaarsveld I."/>
            <person name="Silva-Junior O.B."/>
            <person name="Togawa R.C."/>
            <person name="Pappas M.R."/>
            <person name="Faria D.A."/>
            <person name="Sansaloni C.P."/>
            <person name="Petroli C.D."/>
            <person name="Yang X."/>
            <person name="Ranjan P."/>
            <person name="Tschaplinski T.J."/>
            <person name="Ye C.Y."/>
            <person name="Li T."/>
            <person name="Sterck L."/>
            <person name="Vanneste K."/>
            <person name="Murat F."/>
            <person name="Soler M."/>
            <person name="Clemente H.S."/>
            <person name="Saidi N."/>
            <person name="Cassan-Wang H."/>
            <person name="Dunand C."/>
            <person name="Hefer C.A."/>
            <person name="Bornberg-Bauer E."/>
            <person name="Kersting A.R."/>
            <person name="Vining K."/>
            <person name="Amarasinghe V."/>
            <person name="Ranik M."/>
            <person name="Naithani S."/>
            <person name="Elser J."/>
            <person name="Boyd A.E."/>
            <person name="Liston A."/>
            <person name="Spatafora J.W."/>
            <person name="Dharmwardhana P."/>
            <person name="Raja R."/>
            <person name="Sullivan C."/>
            <person name="Romanel E."/>
            <person name="Alves-Ferreira M."/>
            <person name="Kulheim C."/>
            <person name="Foley W."/>
            <person name="Carocha V."/>
            <person name="Paiva J."/>
            <person name="Kudrna D."/>
            <person name="Brommonschenkel S.H."/>
            <person name="Pasquali G."/>
            <person name="Byrne M."/>
            <person name="Rigault P."/>
            <person name="Tibbits J."/>
            <person name="Spokevicius A."/>
            <person name="Jones R.C."/>
            <person name="Steane D.A."/>
            <person name="Vaillancourt R.E."/>
            <person name="Potts B.M."/>
            <person name="Joubert F."/>
            <person name="Barry K."/>
            <person name="Pappas G.J."/>
            <person name="Strauss S.H."/>
            <person name="Jaiswal P."/>
            <person name="Grima-Pettenati J."/>
            <person name="Salse J."/>
            <person name="Van de Peer Y."/>
            <person name="Rokhsar D.S."/>
            <person name="Schmutz J."/>
        </authorList>
    </citation>
    <scope>NUCLEOTIDE SEQUENCE</scope>
    <source>
        <tissue evidence="4">Leaf extractions</tissue>
    </source>
</reference>
<protein>
    <recommendedName>
        <fullName evidence="3">Protein kinase domain-containing protein</fullName>
    </recommendedName>
</protein>
<evidence type="ECO:0000256" key="1">
    <source>
        <dbReference type="ARBA" id="ARBA00009533"/>
    </source>
</evidence>
<evidence type="ECO:0000313" key="6">
    <source>
        <dbReference type="Proteomes" id="UP000030711"/>
    </source>
</evidence>
<dbReference type="STRING" id="71139.A0A058ZRV0"/>
<reference evidence="4" key="3">
    <citation type="submission" date="2023-04" db="EMBL/GenBank/DDBJ databases">
        <title>WGS assembly of Eucalyptus grandis.</title>
        <authorList>
            <person name="Myburg A."/>
            <person name="Grattapaglia D."/>
            <person name="Tuskan G."/>
            <person name="Hellsten U."/>
            <person name="Hayes R."/>
            <person name="Grimwood J."/>
            <person name="Jenkins J."/>
            <person name="Lindquist E."/>
            <person name="Tice H."/>
            <person name="Bauer D."/>
            <person name="Goodstein D."/>
            <person name="Dubchak I."/>
            <person name="Poliakov A."/>
            <person name="Mizrachi E."/>
            <person name="Kullan A."/>
            <person name="Hussey S."/>
            <person name="Pinard D."/>
            <person name="Van D."/>
            <person name="Singh P."/>
            <person name="Van J."/>
            <person name="Silva-Junior O."/>
            <person name="Togawa R."/>
            <person name="Pappas M."/>
            <person name="Faria D."/>
            <person name="Sansaloni C."/>
            <person name="Petroli C."/>
            <person name="Yang X."/>
            <person name="Ranjan P."/>
            <person name="Tschaplinski T."/>
            <person name="Ye C."/>
            <person name="Li T."/>
            <person name="Sterck L."/>
            <person name="Vanneste K."/>
            <person name="Murat F."/>
            <person name="Soler M."/>
            <person name="Clemente H."/>
            <person name="Saidi N."/>
            <person name="Cassan-Wang H."/>
            <person name="Dunand C."/>
            <person name="Hefer C."/>
            <person name="Bornberg-Bauer E."/>
            <person name="Kersting A."/>
            <person name="Vining K."/>
            <person name="Amarasinghe V."/>
            <person name="Ranik M."/>
            <person name="Naithani S."/>
            <person name="Elser J."/>
            <person name="Boyd A."/>
            <person name="Liston A."/>
            <person name="Spatafora J."/>
            <person name="Dharmwardhana P."/>
            <person name="Raja R."/>
            <person name="Sullivan C."/>
            <person name="Romanel E."/>
            <person name="Alves-Ferreira M."/>
            <person name="Kulheim C."/>
            <person name="Foley W."/>
            <person name="Carocha V."/>
            <person name="Paiva J."/>
            <person name="Kudrna D."/>
            <person name="Brommonschenkel S."/>
            <person name="Pasquali G."/>
            <person name="Byrne M."/>
            <person name="Rigault P."/>
            <person name="Tibbits J."/>
            <person name="Spokevicius A."/>
            <person name="Jones R."/>
            <person name="Steane D."/>
            <person name="Vaillancourt R."/>
            <person name="Potts B."/>
            <person name="Joubert F."/>
            <person name="Barry K."/>
            <person name="Pappas G."/>
            <person name="Strauss S."/>
            <person name="Jaiswal P."/>
            <person name="Grima-Pettenati J."/>
            <person name="Salse J."/>
            <person name="Van D."/>
            <person name="Rokhsar D."/>
            <person name="Schmutz J."/>
        </authorList>
    </citation>
    <scope>NUCLEOTIDE SEQUENCE</scope>
    <source>
        <tissue evidence="4">Leaf extractions</tissue>
    </source>
</reference>
<evidence type="ECO:0000259" key="3">
    <source>
        <dbReference type="PROSITE" id="PS50011"/>
    </source>
</evidence>
<dbReference type="Gramene" id="KCW44086">
    <property type="protein sequence ID" value="KCW44086"/>
    <property type="gene ID" value="EUGRSUZ_L02502"/>
</dbReference>
<evidence type="ECO:0000313" key="5">
    <source>
        <dbReference type="EMBL" id="KCW44086.1"/>
    </source>
</evidence>
<evidence type="ECO:0000313" key="4">
    <source>
        <dbReference type="EMBL" id="KAK2631734.1"/>
    </source>
</evidence>
<dbReference type="EMBL" id="KK199721">
    <property type="protein sequence ID" value="KCW44086.1"/>
    <property type="molecule type" value="Genomic_DNA"/>
</dbReference>
<dbReference type="GO" id="GO:0004672">
    <property type="term" value="F:protein kinase activity"/>
    <property type="evidence" value="ECO:0007669"/>
    <property type="project" value="InterPro"/>
</dbReference>
<dbReference type="InterPro" id="IPR015422">
    <property type="entry name" value="PyrdxlP-dep_Trfase_small"/>
</dbReference>
<dbReference type="PANTHER" id="PTHR46101">
    <property type="match status" value="1"/>
</dbReference>
<dbReference type="PROSITE" id="PS50011">
    <property type="entry name" value="PROTEIN_KINASE_DOM"/>
    <property type="match status" value="1"/>
</dbReference>
<feature type="domain" description="Protein kinase" evidence="3">
    <location>
        <begin position="1"/>
        <end position="190"/>
    </location>
</feature>
<dbReference type="Proteomes" id="UP000030711">
    <property type="component" value="Unassembled WGS sequence"/>
</dbReference>
<dbReference type="Gene3D" id="1.10.510.10">
    <property type="entry name" value="Transferase(Phosphotransferase) domain 1"/>
    <property type="match status" value="1"/>
</dbReference>
<dbReference type="SUPFAM" id="SSF53383">
    <property type="entry name" value="PLP-dependent transferases"/>
    <property type="match status" value="1"/>
</dbReference>
<name>A0A058ZRV0_EUCGR</name>
<keyword evidence="2" id="KW-0210">Decarboxylase</keyword>
<proteinExistence type="inferred from homology"/>
<dbReference type="GO" id="GO:0016831">
    <property type="term" value="F:carboxy-lyase activity"/>
    <property type="evidence" value="ECO:0007669"/>
    <property type="project" value="UniProtKB-KW"/>
</dbReference>
<dbReference type="GO" id="GO:0005524">
    <property type="term" value="F:ATP binding"/>
    <property type="evidence" value="ECO:0007669"/>
    <property type="project" value="InterPro"/>
</dbReference>
<reference evidence="5" key="1">
    <citation type="submission" date="2013-07" db="EMBL/GenBank/DDBJ databases">
        <title>The genome of Eucalyptus grandis.</title>
        <authorList>
            <person name="Schmutz J."/>
            <person name="Hayes R."/>
            <person name="Myburg A."/>
            <person name="Tuskan G."/>
            <person name="Grattapaglia D."/>
            <person name="Rokhsar D.S."/>
        </authorList>
    </citation>
    <scope>NUCLEOTIDE SEQUENCE</scope>
    <source>
        <tissue evidence="5">Leaf extractions</tissue>
    </source>
</reference>
<dbReference type="EMBL" id="MU849202">
    <property type="protein sequence ID" value="KAK2631734.1"/>
    <property type="molecule type" value="Genomic_DNA"/>
</dbReference>
<dbReference type="InterPro" id="IPR011009">
    <property type="entry name" value="Kinase-like_dom_sf"/>
</dbReference>
<dbReference type="InParanoid" id="A0A058ZRV0"/>
<dbReference type="InterPro" id="IPR015424">
    <property type="entry name" value="PyrdxlP-dep_Trfase"/>
</dbReference>
<keyword evidence="2" id="KW-0456">Lyase</keyword>